<feature type="region of interest" description="Disordered" evidence="1">
    <location>
        <begin position="74"/>
        <end position="259"/>
    </location>
</feature>
<dbReference type="PRINTS" id="PR01217">
    <property type="entry name" value="PRICHEXTENSN"/>
</dbReference>
<reference evidence="3 4" key="1">
    <citation type="submission" date="2020-07" db="EMBL/GenBank/DDBJ databases">
        <authorList>
            <person name="Li M."/>
        </authorList>
    </citation>
    <scope>NUCLEOTIDE SEQUENCE [LARGE SCALE GENOMIC DNA]</scope>
    <source>
        <strain evidence="3 4">DSM 23284</strain>
    </source>
</reference>
<evidence type="ECO:0000313" key="3">
    <source>
        <dbReference type="EMBL" id="MBA4612275.1"/>
    </source>
</evidence>
<name>A0A838XP62_9HYPH</name>
<gene>
    <name evidence="3" type="ORF">H1W37_11465</name>
</gene>
<evidence type="ECO:0000256" key="2">
    <source>
        <dbReference type="SAM" id="Phobius"/>
    </source>
</evidence>
<keyword evidence="4" id="KW-1185">Reference proteome</keyword>
<feature type="compositionally biased region" description="Low complexity" evidence="1">
    <location>
        <begin position="114"/>
        <end position="152"/>
    </location>
</feature>
<dbReference type="AlphaFoldDB" id="A0A838XP62"/>
<keyword evidence="2" id="KW-0812">Transmembrane</keyword>
<feature type="compositionally biased region" description="Basic and acidic residues" evidence="1">
    <location>
        <begin position="153"/>
        <end position="168"/>
    </location>
</feature>
<protein>
    <recommendedName>
        <fullName evidence="5">CheA signal transduction histidine kinase</fullName>
    </recommendedName>
</protein>
<keyword evidence="2" id="KW-1133">Transmembrane helix</keyword>
<organism evidence="3 4">
    <name type="scientific">Stappia taiwanensis</name>
    <dbReference type="NCBI Taxonomy" id="992267"/>
    <lineage>
        <taxon>Bacteria</taxon>
        <taxon>Pseudomonadati</taxon>
        <taxon>Pseudomonadota</taxon>
        <taxon>Alphaproteobacteria</taxon>
        <taxon>Hyphomicrobiales</taxon>
        <taxon>Stappiaceae</taxon>
        <taxon>Stappia</taxon>
    </lineage>
</organism>
<dbReference type="EMBL" id="JACEON010000010">
    <property type="protein sequence ID" value="MBA4612275.1"/>
    <property type="molecule type" value="Genomic_DNA"/>
</dbReference>
<proteinExistence type="predicted"/>
<feature type="region of interest" description="Disordered" evidence="1">
    <location>
        <begin position="295"/>
        <end position="417"/>
    </location>
</feature>
<dbReference type="RefSeq" id="WP_181760480.1">
    <property type="nucleotide sequence ID" value="NZ_BMCR01000009.1"/>
</dbReference>
<accession>A0A838XP62</accession>
<comment type="caution">
    <text evidence="3">The sequence shown here is derived from an EMBL/GenBank/DDBJ whole genome shotgun (WGS) entry which is preliminary data.</text>
</comment>
<feature type="compositionally biased region" description="Low complexity" evidence="1">
    <location>
        <begin position="209"/>
        <end position="227"/>
    </location>
</feature>
<feature type="compositionally biased region" description="Low complexity" evidence="1">
    <location>
        <begin position="375"/>
        <end position="401"/>
    </location>
</feature>
<dbReference type="Proteomes" id="UP000559404">
    <property type="component" value="Unassembled WGS sequence"/>
</dbReference>
<reference evidence="3 4" key="2">
    <citation type="submission" date="2020-08" db="EMBL/GenBank/DDBJ databases">
        <title>Stappia taiwanensis sp. nov., isolated from a coastal thermal spring.</title>
        <authorList>
            <person name="Kampfer P."/>
        </authorList>
    </citation>
    <scope>NUCLEOTIDE SEQUENCE [LARGE SCALE GENOMIC DNA]</scope>
    <source>
        <strain evidence="3 4">DSM 23284</strain>
    </source>
</reference>
<evidence type="ECO:0000313" key="4">
    <source>
        <dbReference type="Proteomes" id="UP000559404"/>
    </source>
</evidence>
<feature type="compositionally biased region" description="Pro residues" evidence="1">
    <location>
        <begin position="81"/>
        <end position="113"/>
    </location>
</feature>
<feature type="transmembrane region" description="Helical" evidence="2">
    <location>
        <begin position="260"/>
        <end position="281"/>
    </location>
</feature>
<evidence type="ECO:0008006" key="5">
    <source>
        <dbReference type="Google" id="ProtNLM"/>
    </source>
</evidence>
<feature type="compositionally biased region" description="Low complexity" evidence="1">
    <location>
        <begin position="351"/>
        <end position="367"/>
    </location>
</feature>
<keyword evidence="2" id="KW-0472">Membrane</keyword>
<sequence length="600" mass="61523">MADYYSVLKKTVGALPQNTGAARREIYQRARKAIVAQLKAYDPPLSPSEITTEQLRLEEAIRKIEAEAARETLGVGAAPVAPTPPRPAPKQPAPAAPTPPPAPAKPASAPAPAPEATKPAASPAAGPATDSPTVAPPSAAAPDAPAAPAAPEDPSHRVFKDAIDDAKKLGSAADQASRTARGALTGAPEEPVRREPTMGPATPAPEAPAPAAAPSAPTAAKPAAPGKSAEKKTSPRRAKRDRRPLPGNAPSLPAAGPSRLPMIVGVGGALLVLIGIGAVGYSQRDTIAAMFGGGDEPVVETKTETPPATEPVRPAEPASKKNTARLLDNGETSVAPDARTVTTTRIRPSDPAATATAPAQPAPATAPAEPPRQVTPAETPDTTTAETPAGGQDVANATPPAAVTPPPATTAPAATTGSPAVAQRAILYEEGAEAGSAGQASAGNAVWRVEEETIDGRKETVLRMRVEVPERNIAADLTLKPNRDSALPASHLLEVRFELPDNFAGQGVGQVPGLVMKTTEEARGDALIGASVKVSDDLFWVALSNLPDEQERNLTLLRDRGWIDIPMLYENGKRAILTLEKGTPGTRAIEQATDAWGKAG</sequence>
<evidence type="ECO:0000256" key="1">
    <source>
        <dbReference type="SAM" id="MobiDB-lite"/>
    </source>
</evidence>